<dbReference type="CDD" id="cd00085">
    <property type="entry name" value="HNHc"/>
    <property type="match status" value="1"/>
</dbReference>
<sequence length="541" mass="57691">MRWGGAGVRGRPSKVKGAFGVASRWTSSTLDFGASAAPEAALKGQAPPAPPRSRHPTAHARVFNKGSQIDKWDQRGNSQTRRGGPGATGISSYAFLEITRKRPFQVAIVGHVGYALPMQSVTVDLEAASIMKLVNAVSAIAAELAQRPAPESAAACLELTEGLAAACDIQESALAGFIGRVDAAGEQKRWGYPSTRTWLRSRLGMRENRAKERLTLARQRHRLPTVAKMLATGDLSYGYAGAVADSVGRLDDVETAKAEEFLLDKVHEGFSAGKVASFGRRIRDVIAERDGTDEAPEDARRGYEKSWITTTRSLDGGRYVKGWLNAEDAAIWDGTLAPLAKPAGPDDHRDVAERTAAALSSVLSGGHKATKVTVICDLETLTGGNAPARLTDGTPIPAAQARRIALAAGVSPLLLGRGNTPLYLGHKQRLASPAQRQVLETLYSTCAVSDCETPGTLCEVDHVNGWALGSPTDIDQLALCCGWHNRFKHTSPDQIAITKDQAGRYVYRLLPPPDARRPRSIGEIIGPPDATGPPGNVNWAA</sequence>
<protein>
    <recommendedName>
        <fullName evidence="2">DUF222 domain-containing protein</fullName>
    </recommendedName>
</protein>
<proteinExistence type="predicted"/>
<feature type="region of interest" description="Disordered" evidence="1">
    <location>
        <begin position="36"/>
        <end position="86"/>
    </location>
</feature>
<dbReference type="Proteomes" id="UP001501020">
    <property type="component" value="Unassembled WGS sequence"/>
</dbReference>
<comment type="caution">
    <text evidence="3">The sequence shown here is derived from an EMBL/GenBank/DDBJ whole genome shotgun (WGS) entry which is preliminary data.</text>
</comment>
<dbReference type="InterPro" id="IPR003615">
    <property type="entry name" value="HNH_nuc"/>
</dbReference>
<evidence type="ECO:0000256" key="1">
    <source>
        <dbReference type="SAM" id="MobiDB-lite"/>
    </source>
</evidence>
<dbReference type="EMBL" id="BAAAMR010000038">
    <property type="protein sequence ID" value="GAA2144081.1"/>
    <property type="molecule type" value="Genomic_DNA"/>
</dbReference>
<keyword evidence="4" id="KW-1185">Reference proteome</keyword>
<reference evidence="3 4" key="1">
    <citation type="journal article" date="2019" name="Int. J. Syst. Evol. Microbiol.">
        <title>The Global Catalogue of Microorganisms (GCM) 10K type strain sequencing project: providing services to taxonomists for standard genome sequencing and annotation.</title>
        <authorList>
            <consortium name="The Broad Institute Genomics Platform"/>
            <consortium name="The Broad Institute Genome Sequencing Center for Infectious Disease"/>
            <person name="Wu L."/>
            <person name="Ma J."/>
        </authorList>
    </citation>
    <scope>NUCLEOTIDE SEQUENCE [LARGE SCALE GENOMIC DNA]</scope>
    <source>
        <strain evidence="3 4">JCM 13850</strain>
    </source>
</reference>
<evidence type="ECO:0000313" key="3">
    <source>
        <dbReference type="EMBL" id="GAA2144081.1"/>
    </source>
</evidence>
<evidence type="ECO:0000259" key="2">
    <source>
        <dbReference type="Pfam" id="PF02720"/>
    </source>
</evidence>
<dbReference type="InterPro" id="IPR003870">
    <property type="entry name" value="DUF222"/>
</dbReference>
<evidence type="ECO:0000313" key="4">
    <source>
        <dbReference type="Proteomes" id="UP001501020"/>
    </source>
</evidence>
<feature type="domain" description="DUF222" evidence="2">
    <location>
        <begin position="164"/>
        <end position="440"/>
    </location>
</feature>
<name>A0ABN2ZLP6_9ACTN</name>
<organism evidence="3 4">
    <name type="scientific">Actinomadura napierensis</name>
    <dbReference type="NCBI Taxonomy" id="267854"/>
    <lineage>
        <taxon>Bacteria</taxon>
        <taxon>Bacillati</taxon>
        <taxon>Actinomycetota</taxon>
        <taxon>Actinomycetes</taxon>
        <taxon>Streptosporangiales</taxon>
        <taxon>Thermomonosporaceae</taxon>
        <taxon>Actinomadura</taxon>
    </lineage>
</organism>
<dbReference type="Pfam" id="PF02720">
    <property type="entry name" value="DUF222"/>
    <property type="match status" value="1"/>
</dbReference>
<dbReference type="Gene3D" id="1.10.30.50">
    <property type="match status" value="1"/>
</dbReference>
<gene>
    <name evidence="3" type="ORF">GCM10009727_43550</name>
</gene>
<accession>A0ABN2ZLP6</accession>